<evidence type="ECO:0000313" key="9">
    <source>
        <dbReference type="EMBL" id="CAL5219603.1"/>
    </source>
</evidence>
<dbReference type="SUPFAM" id="SSF56204">
    <property type="entry name" value="Hect, E3 ligase catalytic domain"/>
    <property type="match status" value="1"/>
</dbReference>
<feature type="active site" description="Glycyl thioester intermediate" evidence="6">
    <location>
        <position position="1802"/>
    </location>
</feature>
<evidence type="ECO:0000256" key="5">
    <source>
        <dbReference type="ARBA" id="ARBA00022786"/>
    </source>
</evidence>
<dbReference type="InterPro" id="IPR000569">
    <property type="entry name" value="HECT_dom"/>
</dbReference>
<feature type="region of interest" description="Disordered" evidence="7">
    <location>
        <begin position="1210"/>
        <end position="1233"/>
    </location>
</feature>
<sequence>MDRRQRASGDGSREKDANAEDAMREHERAAQELFGRTLGSAGQTLQGLLGKLGAGFDDLMPSGGMTSSQLKGLIVQLKQEDDEISQLDALGQLNELLSISNEESLSLFPLDQLIPTLVQLLNAEHNPDVMLLAARAITFLADVLPSSCSSIVRHGAVPAFCARLLTIEYIDLAEQSLQALEKLSQEHPQAVLRQGGLVAVLSYLDFFQTGVQRTAVHTAAIMCRSLQLDNLEPVSTAVPILTNILQYPDAKVVEYACLALSRIAEALARSPEHLEMLCNQGLVSNAVQLVTVTEKGSMTSQLSISTYYGLIRLLTSCASGSHAVAESLLQANLPTTMRNLLASSPLLSTSITSSASVLCSSDQLRDVVTLALELLPPLPEPSQIIEENRRIISNAGAVGIDADAGPTSAQLRVQFIRENPELLQTFAANVLPQMLQVYNGSVVQQVRHKALQVVVKLVHFAPAAMLRELLQSVAISSFIAGLLTSNSGVTLAAAVLLAELLLCKLPDVYRRFFLKEGVVHAMEQLAASLPAEEAAAQSKAKSPAQAPASAQRPPSRRSSARLNKDRDAEAQAEDARDAPRDAADAALAHAQAAAAAAAARRLTPSAAAAEHVSIAAMKRAAEFVKVNFASEQSGGATDTEGVKKLRQICAELPGRAGAVKDLLAALQDESSEKISTYEFLSSGAVQGLRAYLQGQDLSNKDTSQLLQRLKAFAGVALVPHRSGSPHMQALVSKLQDALASVERFPVQCSHLGYGASTSSSLRAFGGSSSSRTSSNQGALSAGLSALAQPFKLRMARAPHETQLWDYSTNVVLIEPLASLQAVEDFLWPRVFRSNPPPEARGGANAAAVAAQAAAAARKSSRSTRSKSGKAEEQAEAEAAGKAAAELQPEAAPSRAEASGRRSKQTASRSSKRMTRAQATKAAASLPDLTKEEADADVAPMEEDYDALEAEAEAELAALAAEAAAAAQGAGGRGEDGSIVMLPGIAGSEGDEDMNDATGDEDIPYNDDEEEEEDDADVEDEAAMGIGTMQVHDMHLGESTPSAGPPKPSEVAAAAAPAASAAAPAAPAPEAGGSGRARTVQKDLSYAQAISNRSASRQAAAAAEAAADGGKTAARAAPAGAGPTSAAGGASAAAGDAGGDRGGPADVPKLVFTIDGHHLSSTTTIFQAVQAAKRSKRDTERQPVDTKSESSASRRGRKLWEEIHTVHYHRADNAAPADSAPPASSAAAQSTPMEVAPVDDEMPLSELLSPDSSRVVVTASPQTAEILQLLRRLEALNRLALNIPSYVDECAVRAKPPRLAPLTREEFVSKKLAPKLSQQLKDVLAVCGGDLPDWCSELVVDYKFLFPFPLRQHYFHCTAFGMGRAVQHLQHMQAAEGAAAPAADREARELRLGRMSRQKVRISRKRIMESAMKVFEMYGSSRAVLEIEYFNEVGTGLGPTLEFYTMLSHDFQRRGLKLWRGDEEKLSSTASGMTPVASSAKKEERKAAASAGLPAQSAVGESCAPDSYVQAPQGLFPAPLHPKDARGSKTVERFRCLGRAMAKALQDSRLLDIPFSYTFYRAALRRPIDLFDVRRFDSQLGQSLEMLAAAHRAWQAGGRRSAEVLVDGQPIKDLCLTFVLPGYPQYELVEGGSDVIVDSHNVGEYIDAVVNATMHEGIAAQMQGFREGFNNVFPMETLESFHEDELEAMLCGVGEKWTVGKLAESIKCDHGYTAESTAIRYFLEVISELDSSDQRRFLRFVTGSPRLPPGGIAALQPRLTVVRKVSQSDGGATPDGASGARSLQHAASASFAADGDLPSVMTCANYIKLPPYSSKDTARARILFAIREGQNSFDLS</sequence>
<accession>A0ABP1FI30</accession>
<comment type="similarity">
    <text evidence="2">Belongs to the UPL family. K-HECT subfamily.</text>
</comment>
<feature type="compositionally biased region" description="Basic and acidic residues" evidence="7">
    <location>
        <begin position="1176"/>
        <end position="1187"/>
    </location>
</feature>
<feature type="compositionally biased region" description="Basic and acidic residues" evidence="7">
    <location>
        <begin position="562"/>
        <end position="583"/>
    </location>
</feature>
<protein>
    <recommendedName>
        <fullName evidence="3">HECT-type E3 ubiquitin transferase</fullName>
        <ecNumber evidence="3">2.3.2.26</ecNumber>
    </recommendedName>
</protein>
<dbReference type="InterPro" id="IPR016024">
    <property type="entry name" value="ARM-type_fold"/>
</dbReference>
<dbReference type="CDD" id="cd00078">
    <property type="entry name" value="HECTc"/>
    <property type="match status" value="1"/>
</dbReference>
<dbReference type="SUPFAM" id="SSF48371">
    <property type="entry name" value="ARM repeat"/>
    <property type="match status" value="1"/>
</dbReference>
<feature type="compositionally biased region" description="Low complexity" evidence="7">
    <location>
        <begin position="1212"/>
        <end position="1227"/>
    </location>
</feature>
<dbReference type="Pfam" id="PF00632">
    <property type="entry name" value="HECT"/>
    <property type="match status" value="1"/>
</dbReference>
<dbReference type="EC" id="2.3.2.26" evidence="3"/>
<evidence type="ECO:0000256" key="1">
    <source>
        <dbReference type="ARBA" id="ARBA00000885"/>
    </source>
</evidence>
<dbReference type="InterPro" id="IPR000225">
    <property type="entry name" value="Armadillo"/>
</dbReference>
<dbReference type="InterPro" id="IPR011989">
    <property type="entry name" value="ARM-like"/>
</dbReference>
<feature type="region of interest" description="Disordered" evidence="7">
    <location>
        <begin position="1"/>
        <end position="26"/>
    </location>
</feature>
<dbReference type="SMART" id="SM00119">
    <property type="entry name" value="HECTc"/>
    <property type="match status" value="1"/>
</dbReference>
<evidence type="ECO:0000256" key="2">
    <source>
        <dbReference type="ARBA" id="ARBA00006331"/>
    </source>
</evidence>
<evidence type="ECO:0000256" key="3">
    <source>
        <dbReference type="ARBA" id="ARBA00012485"/>
    </source>
</evidence>
<comment type="catalytic activity">
    <reaction evidence="1">
        <text>S-ubiquitinyl-[E2 ubiquitin-conjugating enzyme]-L-cysteine + [acceptor protein]-L-lysine = [E2 ubiquitin-conjugating enzyme]-L-cysteine + N(6)-ubiquitinyl-[acceptor protein]-L-lysine.</text>
        <dbReference type="EC" id="2.3.2.26"/>
    </reaction>
</comment>
<keyword evidence="5 6" id="KW-0833">Ubl conjugation pathway</keyword>
<feature type="compositionally biased region" description="Basic residues" evidence="7">
    <location>
        <begin position="858"/>
        <end position="867"/>
    </location>
</feature>
<comment type="caution">
    <text evidence="9">The sequence shown here is derived from an EMBL/GenBank/DDBJ whole genome shotgun (WGS) entry which is preliminary data.</text>
</comment>
<dbReference type="PANTHER" id="PTHR45670">
    <property type="entry name" value="E3 UBIQUITIN-PROTEIN LIGASE TRIP12"/>
    <property type="match status" value="1"/>
</dbReference>
<feature type="compositionally biased region" description="Low complexity" evidence="7">
    <location>
        <begin position="1094"/>
        <end position="1134"/>
    </location>
</feature>
<dbReference type="InterPro" id="IPR057948">
    <property type="entry name" value="TPR_TRIP12_N"/>
</dbReference>
<dbReference type="PANTHER" id="PTHR45670:SF1">
    <property type="entry name" value="E3 UBIQUITIN-PROTEIN LIGASE HECTD1"/>
    <property type="match status" value="1"/>
</dbReference>
<feature type="region of interest" description="Disordered" evidence="7">
    <location>
        <begin position="1169"/>
        <end position="1196"/>
    </location>
</feature>
<feature type="region of interest" description="Disordered" evidence="7">
    <location>
        <begin position="536"/>
        <end position="584"/>
    </location>
</feature>
<keyword evidence="4" id="KW-0808">Transferase</keyword>
<evidence type="ECO:0000256" key="4">
    <source>
        <dbReference type="ARBA" id="ARBA00022679"/>
    </source>
</evidence>
<feature type="region of interest" description="Disordered" evidence="7">
    <location>
        <begin position="965"/>
        <end position="1142"/>
    </location>
</feature>
<reference evidence="9 10" key="1">
    <citation type="submission" date="2024-06" db="EMBL/GenBank/DDBJ databases">
        <authorList>
            <person name="Kraege A."/>
            <person name="Thomma B."/>
        </authorList>
    </citation>
    <scope>NUCLEOTIDE SEQUENCE [LARGE SCALE GENOMIC DNA]</scope>
</reference>
<evidence type="ECO:0000313" key="10">
    <source>
        <dbReference type="Proteomes" id="UP001497392"/>
    </source>
</evidence>
<dbReference type="InterPro" id="IPR045322">
    <property type="entry name" value="HECTD1/TRIP12-like"/>
</dbReference>
<gene>
    <name evidence="9" type="primary">g1468</name>
    <name evidence="9" type="ORF">VP750_LOCUS1262</name>
</gene>
<feature type="compositionally biased region" description="Low complexity" evidence="7">
    <location>
        <begin position="1048"/>
        <end position="1070"/>
    </location>
</feature>
<evidence type="ECO:0000256" key="6">
    <source>
        <dbReference type="PROSITE-ProRule" id="PRU00104"/>
    </source>
</evidence>
<feature type="domain" description="HECT" evidence="8">
    <location>
        <begin position="1519"/>
        <end position="1835"/>
    </location>
</feature>
<feature type="compositionally biased region" description="Low complexity" evidence="7">
    <location>
        <begin position="536"/>
        <end position="553"/>
    </location>
</feature>
<dbReference type="Pfam" id="PF25579">
    <property type="entry name" value="TPR_TRIP12_N"/>
    <property type="match status" value="1"/>
</dbReference>
<dbReference type="Gene3D" id="3.90.1750.10">
    <property type="entry name" value="Hect, E3 ligase catalytic domains"/>
    <property type="match status" value="1"/>
</dbReference>
<dbReference type="Gene3D" id="1.25.10.10">
    <property type="entry name" value="Leucine-rich Repeat Variant"/>
    <property type="match status" value="1"/>
</dbReference>
<dbReference type="Proteomes" id="UP001497392">
    <property type="component" value="Unassembled WGS sequence"/>
</dbReference>
<dbReference type="SMART" id="SM00185">
    <property type="entry name" value="ARM"/>
    <property type="match status" value="3"/>
</dbReference>
<dbReference type="EMBL" id="CAXHTA020000002">
    <property type="protein sequence ID" value="CAL5219603.1"/>
    <property type="molecule type" value="Genomic_DNA"/>
</dbReference>
<dbReference type="PROSITE" id="PS50237">
    <property type="entry name" value="HECT"/>
    <property type="match status" value="1"/>
</dbReference>
<keyword evidence="10" id="KW-1185">Reference proteome</keyword>
<dbReference type="InterPro" id="IPR035983">
    <property type="entry name" value="Hect_E3_ubiquitin_ligase"/>
</dbReference>
<feature type="compositionally biased region" description="Low complexity" evidence="7">
    <location>
        <begin position="876"/>
        <end position="892"/>
    </location>
</feature>
<proteinExistence type="inferred from homology"/>
<organism evidence="9 10">
    <name type="scientific">Coccomyxa viridis</name>
    <dbReference type="NCBI Taxonomy" id="1274662"/>
    <lineage>
        <taxon>Eukaryota</taxon>
        <taxon>Viridiplantae</taxon>
        <taxon>Chlorophyta</taxon>
        <taxon>core chlorophytes</taxon>
        <taxon>Trebouxiophyceae</taxon>
        <taxon>Trebouxiophyceae incertae sedis</taxon>
        <taxon>Coccomyxaceae</taxon>
        <taxon>Coccomyxa</taxon>
    </lineage>
</organism>
<evidence type="ECO:0000256" key="7">
    <source>
        <dbReference type="SAM" id="MobiDB-lite"/>
    </source>
</evidence>
<feature type="region of interest" description="Disordered" evidence="7">
    <location>
        <begin position="854"/>
        <end position="931"/>
    </location>
</feature>
<feature type="region of interest" description="Disordered" evidence="7">
    <location>
        <begin position="1468"/>
        <end position="1488"/>
    </location>
</feature>
<evidence type="ECO:0000259" key="8">
    <source>
        <dbReference type="PROSITE" id="PS50237"/>
    </source>
</evidence>
<dbReference type="Gene3D" id="3.30.2410.10">
    <property type="entry name" value="Hect, E3 ligase catalytic domain"/>
    <property type="match status" value="1"/>
</dbReference>
<feature type="compositionally biased region" description="Acidic residues" evidence="7">
    <location>
        <begin position="988"/>
        <end position="1021"/>
    </location>
</feature>
<name>A0ABP1FI30_9CHLO</name>